<dbReference type="GO" id="GO:0005886">
    <property type="term" value="C:plasma membrane"/>
    <property type="evidence" value="ECO:0007669"/>
    <property type="project" value="UniProtKB-SubCell"/>
</dbReference>
<reference evidence="22" key="1">
    <citation type="journal article" date="2010" name="Science">
        <title>Plasticity of animal genome architecture unmasked by rapid evolution of a pelagic tunicate.</title>
        <authorList>
            <person name="Denoeud F."/>
            <person name="Henriet S."/>
            <person name="Mungpakdee S."/>
            <person name="Aury J.M."/>
            <person name="Da Silva C."/>
            <person name="Brinkmann H."/>
            <person name="Mikhaleva J."/>
            <person name="Olsen L.C."/>
            <person name="Jubin C."/>
            <person name="Canestro C."/>
            <person name="Bouquet J.M."/>
            <person name="Danks G."/>
            <person name="Poulain J."/>
            <person name="Campsteijn C."/>
            <person name="Adamski M."/>
            <person name="Cross I."/>
            <person name="Yadetie F."/>
            <person name="Muffato M."/>
            <person name="Louis A."/>
            <person name="Butcher S."/>
            <person name="Tsagkogeorga G."/>
            <person name="Konrad A."/>
            <person name="Singh S."/>
            <person name="Jensen M.F."/>
            <person name="Cong E.H."/>
            <person name="Eikeseth-Otteraa H."/>
            <person name="Noel B."/>
            <person name="Anthouard V."/>
            <person name="Porcel B.M."/>
            <person name="Kachouri-Lafond R."/>
            <person name="Nishino A."/>
            <person name="Ugolini M."/>
            <person name="Chourrout P."/>
            <person name="Nishida H."/>
            <person name="Aasland R."/>
            <person name="Huzurbazar S."/>
            <person name="Westhof E."/>
            <person name="Delsuc F."/>
            <person name="Lehrach H."/>
            <person name="Reinhardt R."/>
            <person name="Weissenbach J."/>
            <person name="Roy S.W."/>
            <person name="Artiguenave F."/>
            <person name="Postlethwait J.H."/>
            <person name="Manak J.R."/>
            <person name="Thompson E.M."/>
            <person name="Jaillon O."/>
            <person name="Du Pasquier L."/>
            <person name="Boudinot P."/>
            <person name="Liberles D.A."/>
            <person name="Volff J.N."/>
            <person name="Philippe H."/>
            <person name="Lenhard B."/>
            <person name="Roest Crollius H."/>
            <person name="Wincker P."/>
            <person name="Chourrout D."/>
        </authorList>
    </citation>
    <scope>NUCLEOTIDE SEQUENCE [LARGE SCALE GENOMIC DNA]</scope>
</reference>
<dbReference type="InParanoid" id="E4X262"/>
<feature type="domain" description="Neurotransmitter-gated ion-channel ligand-binding" evidence="20">
    <location>
        <begin position="24"/>
        <end position="232"/>
    </location>
</feature>
<dbReference type="AlphaFoldDB" id="E4X262"/>
<dbReference type="InterPro" id="IPR012937">
    <property type="entry name" value="TET5"/>
</dbReference>
<comment type="similarity">
    <text evidence="3">Belongs to the TENT family.</text>
</comment>
<dbReference type="GO" id="GO:0048255">
    <property type="term" value="P:mRNA stabilization"/>
    <property type="evidence" value="ECO:0007669"/>
    <property type="project" value="TreeGrafter"/>
</dbReference>
<evidence type="ECO:0000256" key="3">
    <source>
        <dbReference type="ARBA" id="ARBA00007631"/>
    </source>
</evidence>
<organism evidence="22">
    <name type="scientific">Oikopleura dioica</name>
    <name type="common">Tunicate</name>
    <dbReference type="NCBI Taxonomy" id="34765"/>
    <lineage>
        <taxon>Eukaryota</taxon>
        <taxon>Metazoa</taxon>
        <taxon>Chordata</taxon>
        <taxon>Tunicata</taxon>
        <taxon>Appendicularia</taxon>
        <taxon>Copelata</taxon>
        <taxon>Oikopleuridae</taxon>
        <taxon>Oikopleura</taxon>
    </lineage>
</organism>
<feature type="transmembrane region" description="Helical" evidence="19">
    <location>
        <begin position="294"/>
        <end position="313"/>
    </location>
</feature>
<protein>
    <recommendedName>
        <fullName evidence="4">polynucleotide adenylyltransferase</fullName>
        <ecNumber evidence="4">2.7.7.19</ecNumber>
    </recommendedName>
</protein>
<evidence type="ECO:0000256" key="16">
    <source>
        <dbReference type="ARBA" id="ARBA00047933"/>
    </source>
</evidence>
<keyword evidence="17" id="KW-0175">Coiled coil</keyword>
<dbReference type="PANTHER" id="PTHR12974:SF36">
    <property type="entry name" value="POLYNUCLEOTIDE ADENYLYLTRANSFERASE"/>
    <property type="match status" value="1"/>
</dbReference>
<keyword evidence="7" id="KW-0808">Transferase</keyword>
<evidence type="ECO:0000256" key="19">
    <source>
        <dbReference type="SAM" id="Phobius"/>
    </source>
</evidence>
<dbReference type="InterPro" id="IPR006029">
    <property type="entry name" value="Neurotrans-gated_channel_TM"/>
</dbReference>
<keyword evidence="9" id="KW-0732">Signal</keyword>
<name>E4X262_OIKDI</name>
<keyword evidence="10 19" id="KW-1133">Transmembrane helix</keyword>
<proteinExistence type="inferred from homology"/>
<dbReference type="Gene3D" id="1.20.58.390">
    <property type="entry name" value="Neurotransmitter-gated ion-channel transmembrane domain"/>
    <property type="match status" value="1"/>
</dbReference>
<feature type="compositionally biased region" description="Polar residues" evidence="18">
    <location>
        <begin position="892"/>
        <end position="912"/>
    </location>
</feature>
<evidence type="ECO:0000256" key="10">
    <source>
        <dbReference type="ARBA" id="ARBA00022989"/>
    </source>
</evidence>
<dbReference type="Pfam" id="PF02931">
    <property type="entry name" value="Neur_chan_LBD"/>
    <property type="match status" value="1"/>
</dbReference>
<evidence type="ECO:0000256" key="11">
    <source>
        <dbReference type="ARBA" id="ARBA00023065"/>
    </source>
</evidence>
<feature type="transmembrane region" description="Helical" evidence="19">
    <location>
        <begin position="234"/>
        <end position="254"/>
    </location>
</feature>
<keyword evidence="15" id="KW-0407">Ion channel</keyword>
<evidence type="ECO:0000256" key="2">
    <source>
        <dbReference type="ARBA" id="ARBA00004236"/>
    </source>
</evidence>
<comment type="subcellular location">
    <subcellularLocation>
        <location evidence="2">Cell membrane</location>
    </subcellularLocation>
    <subcellularLocation>
        <location evidence="1">Membrane</location>
        <topology evidence="1">Multi-pass membrane protein</topology>
    </subcellularLocation>
</comment>
<dbReference type="GO" id="GO:1990817">
    <property type="term" value="F:poly(A) RNA polymerase activity"/>
    <property type="evidence" value="ECO:0007669"/>
    <property type="project" value="UniProtKB-EC"/>
</dbReference>
<keyword evidence="11" id="KW-0406">Ion transport</keyword>
<keyword evidence="23" id="KW-1185">Reference proteome</keyword>
<dbReference type="Proteomes" id="UP000001307">
    <property type="component" value="Unassembled WGS sequence"/>
</dbReference>
<evidence type="ECO:0000256" key="14">
    <source>
        <dbReference type="ARBA" id="ARBA00023214"/>
    </source>
</evidence>
<dbReference type="InterPro" id="IPR036734">
    <property type="entry name" value="Neur_chan_lig-bd_sf"/>
</dbReference>
<dbReference type="Pfam" id="PF02932">
    <property type="entry name" value="Neur_chan_memb"/>
    <property type="match status" value="1"/>
</dbReference>
<dbReference type="SUPFAM" id="SSF90112">
    <property type="entry name" value="Neurotransmitter-gated ion-channel transmembrane pore"/>
    <property type="match status" value="1"/>
</dbReference>
<dbReference type="Pfam" id="PF07984">
    <property type="entry name" value="NTP_transf_7"/>
    <property type="match status" value="1"/>
</dbReference>
<dbReference type="GO" id="GO:0005230">
    <property type="term" value="F:extracellular ligand-gated monoatomic ion channel activity"/>
    <property type="evidence" value="ECO:0007669"/>
    <property type="project" value="InterPro"/>
</dbReference>
<evidence type="ECO:0000256" key="4">
    <source>
        <dbReference type="ARBA" id="ARBA00012388"/>
    </source>
</evidence>
<evidence type="ECO:0000256" key="15">
    <source>
        <dbReference type="ARBA" id="ARBA00023303"/>
    </source>
</evidence>
<keyword evidence="12 19" id="KW-0472">Membrane</keyword>
<dbReference type="EMBL" id="FN653022">
    <property type="protein sequence ID" value="CBY07460.1"/>
    <property type="molecule type" value="Genomic_DNA"/>
</dbReference>
<evidence type="ECO:0000256" key="12">
    <source>
        <dbReference type="ARBA" id="ARBA00023136"/>
    </source>
</evidence>
<comment type="catalytic activity">
    <reaction evidence="16">
        <text>RNA(n) + ATP = RNA(n)-3'-adenine ribonucleotide + diphosphate</text>
        <dbReference type="Rhea" id="RHEA:11332"/>
        <dbReference type="Rhea" id="RHEA-COMP:14527"/>
        <dbReference type="Rhea" id="RHEA-COMP:17347"/>
        <dbReference type="ChEBI" id="CHEBI:30616"/>
        <dbReference type="ChEBI" id="CHEBI:33019"/>
        <dbReference type="ChEBI" id="CHEBI:140395"/>
        <dbReference type="ChEBI" id="CHEBI:173115"/>
        <dbReference type="EC" id="2.7.7.19"/>
    </reaction>
    <physiologicalReaction direction="left-to-right" evidence="16">
        <dbReference type="Rhea" id="RHEA:11333"/>
    </physiologicalReaction>
</comment>
<evidence type="ECO:0000259" key="21">
    <source>
        <dbReference type="Pfam" id="PF02932"/>
    </source>
</evidence>
<keyword evidence="6" id="KW-1003">Cell membrane</keyword>
<dbReference type="SUPFAM" id="SSF63712">
    <property type="entry name" value="Nicotinic receptor ligand binding domain-like"/>
    <property type="match status" value="1"/>
</dbReference>
<evidence type="ECO:0000256" key="1">
    <source>
        <dbReference type="ARBA" id="ARBA00004141"/>
    </source>
</evidence>
<evidence type="ECO:0000256" key="9">
    <source>
        <dbReference type="ARBA" id="ARBA00022729"/>
    </source>
</evidence>
<dbReference type="OrthoDB" id="10065073at2759"/>
<dbReference type="InterPro" id="IPR006201">
    <property type="entry name" value="Neur_channel"/>
</dbReference>
<evidence type="ECO:0000256" key="8">
    <source>
        <dbReference type="ARBA" id="ARBA00022692"/>
    </source>
</evidence>
<feature type="domain" description="Neurotransmitter-gated ion-channel transmembrane" evidence="21">
    <location>
        <begin position="246"/>
        <end position="455"/>
    </location>
</feature>
<dbReference type="InterPro" id="IPR006202">
    <property type="entry name" value="Neur_chan_lig-bd"/>
</dbReference>
<evidence type="ECO:0000256" key="5">
    <source>
        <dbReference type="ARBA" id="ARBA00022448"/>
    </source>
</evidence>
<keyword evidence="13" id="KW-0869">Chloride channel</keyword>
<dbReference type="GO" id="GO:0034707">
    <property type="term" value="C:chloride channel complex"/>
    <property type="evidence" value="ECO:0007669"/>
    <property type="project" value="UniProtKB-KW"/>
</dbReference>
<feature type="coiled-coil region" evidence="17">
    <location>
        <begin position="408"/>
        <end position="440"/>
    </location>
</feature>
<dbReference type="Gene3D" id="2.70.170.10">
    <property type="entry name" value="Neurotransmitter-gated ion-channel ligand-binding domain"/>
    <property type="match status" value="1"/>
</dbReference>
<evidence type="ECO:0000256" key="17">
    <source>
        <dbReference type="SAM" id="Coils"/>
    </source>
</evidence>
<dbReference type="PRINTS" id="PR00252">
    <property type="entry name" value="NRIONCHANNEL"/>
</dbReference>
<dbReference type="PANTHER" id="PTHR12974">
    <property type="entry name" value="PRION-LIKE- Q/N-RICH -DOMAIN-BEARING PROTEIN PROTEIN 44"/>
    <property type="match status" value="1"/>
</dbReference>
<evidence type="ECO:0000259" key="20">
    <source>
        <dbReference type="Pfam" id="PF02931"/>
    </source>
</evidence>
<evidence type="ECO:0000256" key="6">
    <source>
        <dbReference type="ARBA" id="ARBA00022475"/>
    </source>
</evidence>
<keyword evidence="5" id="KW-0813">Transport</keyword>
<keyword evidence="8 19" id="KW-0812">Transmembrane</keyword>
<feature type="region of interest" description="Disordered" evidence="18">
    <location>
        <begin position="884"/>
        <end position="912"/>
    </location>
</feature>
<evidence type="ECO:0000256" key="7">
    <source>
        <dbReference type="ARBA" id="ARBA00022679"/>
    </source>
</evidence>
<evidence type="ECO:0000313" key="22">
    <source>
        <dbReference type="EMBL" id="CBY07460.1"/>
    </source>
</evidence>
<dbReference type="InterPro" id="IPR036719">
    <property type="entry name" value="Neuro-gated_channel_TM_sf"/>
</dbReference>
<dbReference type="EC" id="2.7.7.19" evidence="4"/>
<sequence>MRFCAALIFIFKPSFAYQKEKSNTELFYDLMQGYDKNIRPFYLRKPVKVSIDIFMNSFGSIKADDMSYAVNLNLRLRWNDPRLDFSKLIRDKRESIPIDASLLDRLWMPDLIFTNEKSSRFHNVTTENKLMRLSKNGDVYTSTRISVVMSSMMRLENFPMDSQTLYMQLECFTMPETDIRLSWSAKDPFQFNPELTLPDFDFDKNKITLTKCDKSYETGTYSCIEAKFPLRRLLGYYMIGIYIPTGLAVLSFWIDPKNAPARICIGIFANLTVNKMTVADKNLPRVSYVKALDIWLFACQLLTFVALVEYAVVNVQLRMEVEDRARLKKMQQEADERCQKEAEEEDQTLDDTTLWLMDMVGVRPESTRRQATPIEIKLTDAENIDRKFRKIFPANIVVVICNLNNFDLSSRQRDLAQLEENKEENERKKEESAKNIFEKEQIGTFQQKNKKNRKMTNEKAKLKFGEIKKLQKILDKSHEIHGKGNFPTITVEPTKLIKDIHARLGEAGISVAHVKLNGSCASHIISHDDDIGFKDIDIIFNLVSTIDHPARDRLNESTTFMSVLLSLLPADIRRDRLSTDMMVSAYVNKLIKISSETDKWSLISLSNEKGRNLELKFVESMRRQFEFSVDSFQITLDSYLTYTSFIDKMDASFFPLIEVESVFGNYEDARSHLINRKIVTRSPEEIRGGGLLRYCNLLTRDFVVDEPADVQKLQSTMCSRFFIDFPDIETQTRKIKSYLEAHFDSDDELSLRFNFMLSLQAVVNDSTICLMSQEHQEVLNLIIGLAQQTLSDILIQEGFSIQYHVPEHPQYVQATHLVALPGQDIGELVSDPSSSGLSSINSDDLDLVNDLSRPCSISSVTSESSGIVMSASYSNYSSPSPVEEKQKLLVEHSSSSQLNQIETENNPTEIHN</sequence>
<dbReference type="GO" id="GO:0004888">
    <property type="term" value="F:transmembrane signaling receptor activity"/>
    <property type="evidence" value="ECO:0007669"/>
    <property type="project" value="InterPro"/>
</dbReference>
<dbReference type="SMART" id="SM01153">
    <property type="entry name" value="DUF1693"/>
    <property type="match status" value="1"/>
</dbReference>
<accession>E4X262</accession>
<dbReference type="CDD" id="cd19049">
    <property type="entry name" value="LGIC_TM_anion"/>
    <property type="match status" value="1"/>
</dbReference>
<evidence type="ECO:0000256" key="18">
    <source>
        <dbReference type="SAM" id="MobiDB-lite"/>
    </source>
</evidence>
<dbReference type="InterPro" id="IPR006028">
    <property type="entry name" value="GABAA/Glycine_rcpt"/>
</dbReference>
<dbReference type="FunFam" id="2.70.170.10:FF:000014">
    <property type="entry name" value="Glycine receptor subunit beta"/>
    <property type="match status" value="1"/>
</dbReference>
<evidence type="ECO:0000313" key="23">
    <source>
        <dbReference type="Proteomes" id="UP000001307"/>
    </source>
</evidence>
<gene>
    <name evidence="22" type="ORF">GSOID_T00017142001</name>
</gene>
<evidence type="ECO:0000256" key="13">
    <source>
        <dbReference type="ARBA" id="ARBA00023173"/>
    </source>
</evidence>
<keyword evidence="14" id="KW-0868">Chloride</keyword>
<dbReference type="PRINTS" id="PR00253">
    <property type="entry name" value="GABAARECEPTR"/>
</dbReference>
<dbReference type="GO" id="GO:0005254">
    <property type="term" value="F:chloride channel activity"/>
    <property type="evidence" value="ECO:0007669"/>
    <property type="project" value="UniProtKB-KW"/>
</dbReference>
<dbReference type="GO" id="GO:0003723">
    <property type="term" value="F:RNA binding"/>
    <property type="evidence" value="ECO:0007669"/>
    <property type="project" value="TreeGrafter"/>
</dbReference>
<dbReference type="InterPro" id="IPR038050">
    <property type="entry name" value="Neuro_actylchol_rec"/>
</dbReference>